<proteinExistence type="predicted"/>
<gene>
    <name evidence="1" type="ORF">CONLIGDRAFT_141873</name>
</gene>
<sequence length="150" mass="16617">MPRPGAVTHNVCPLPRYSTWSMAVRPCVSLQCRATTKSLVFQDCYWANNCRRGSTTLSVADTNWNRVSNNLGSEFPVCLSSVPESHACWYPMLIAAETFCGRSPTFLQAQSVNCASTLQSLPRPAVSSHLVGGPQPSIPYSRRRQCRHRS</sequence>
<accession>A0A1J7J6Y1</accession>
<evidence type="ECO:0000313" key="1">
    <source>
        <dbReference type="EMBL" id="OIW23258.1"/>
    </source>
</evidence>
<dbReference type="AlphaFoldDB" id="A0A1J7J6Y1"/>
<dbReference type="InParanoid" id="A0A1J7J6Y1"/>
<organism evidence="1 2">
    <name type="scientific">Coniochaeta ligniaria NRRL 30616</name>
    <dbReference type="NCBI Taxonomy" id="1408157"/>
    <lineage>
        <taxon>Eukaryota</taxon>
        <taxon>Fungi</taxon>
        <taxon>Dikarya</taxon>
        <taxon>Ascomycota</taxon>
        <taxon>Pezizomycotina</taxon>
        <taxon>Sordariomycetes</taxon>
        <taxon>Sordariomycetidae</taxon>
        <taxon>Coniochaetales</taxon>
        <taxon>Coniochaetaceae</taxon>
        <taxon>Coniochaeta</taxon>
    </lineage>
</organism>
<name>A0A1J7J6Y1_9PEZI</name>
<evidence type="ECO:0000313" key="2">
    <source>
        <dbReference type="Proteomes" id="UP000182658"/>
    </source>
</evidence>
<dbReference type="EMBL" id="KV875107">
    <property type="protein sequence ID" value="OIW23258.1"/>
    <property type="molecule type" value="Genomic_DNA"/>
</dbReference>
<reference evidence="1 2" key="1">
    <citation type="submission" date="2016-10" db="EMBL/GenBank/DDBJ databases">
        <title>Draft genome sequence of Coniochaeta ligniaria NRRL30616, a lignocellulolytic fungus for bioabatement of inhibitors in plant biomass hydrolysates.</title>
        <authorList>
            <consortium name="DOE Joint Genome Institute"/>
            <person name="Jimenez D.J."/>
            <person name="Hector R.E."/>
            <person name="Riley R."/>
            <person name="Sun H."/>
            <person name="Grigoriev I.V."/>
            <person name="Van Elsas J.D."/>
            <person name="Nichols N.N."/>
        </authorList>
    </citation>
    <scope>NUCLEOTIDE SEQUENCE [LARGE SCALE GENOMIC DNA]</scope>
    <source>
        <strain evidence="1 2">NRRL 30616</strain>
    </source>
</reference>
<dbReference type="Proteomes" id="UP000182658">
    <property type="component" value="Unassembled WGS sequence"/>
</dbReference>
<keyword evidence="2" id="KW-1185">Reference proteome</keyword>
<protein>
    <submittedName>
        <fullName evidence="1">Uncharacterized protein</fullName>
    </submittedName>
</protein>